<sequence length="181" mass="20115">MLVEDVDTATTTEIDSAELAQRVAILKRFKILLTQQRDRFKAYLNLLDKQQNVIESGSAEDLLTYVEIEEKIVADIFSIQKVIDPLEEMYNAVVSGRNFAKMPLKAESASSDEVPGIKASLEKLKSEAVMRSTKNKELLSKRMLELRQEIKTLRNNPYATGGRKPAGYGGPSAPALVDIKG</sequence>
<evidence type="ECO:0008006" key="3">
    <source>
        <dbReference type="Google" id="ProtNLM"/>
    </source>
</evidence>
<dbReference type="AlphaFoldDB" id="A0A806KNL4"/>
<protein>
    <recommendedName>
        <fullName evidence="3">FlgN protein</fullName>
    </recommendedName>
</protein>
<proteinExistence type="predicted"/>
<evidence type="ECO:0000313" key="2">
    <source>
        <dbReference type="EMBL" id="AGS52158.1"/>
    </source>
</evidence>
<evidence type="ECO:0000256" key="1">
    <source>
        <dbReference type="SAM" id="MobiDB-lite"/>
    </source>
</evidence>
<dbReference type="EMBL" id="JQ844184">
    <property type="protein sequence ID" value="AGS52158.1"/>
    <property type="molecule type" value="Genomic_DNA"/>
</dbReference>
<accession>A0A806KNL4</accession>
<feature type="region of interest" description="Disordered" evidence="1">
    <location>
        <begin position="155"/>
        <end position="181"/>
    </location>
</feature>
<name>A0A806KNL4_9BACT</name>
<reference evidence="2" key="1">
    <citation type="submission" date="2012-03" db="EMBL/GenBank/DDBJ databases">
        <title>Functional metagenomics reveals considerable lignocellulase gene clusters in the gut microbiome of a wood-feeding higher termite.</title>
        <authorList>
            <person name="Liu N."/>
        </authorList>
    </citation>
    <scope>NUCLEOTIDE SEQUENCE</scope>
</reference>
<organism evidence="2">
    <name type="scientific">uncultured bacterium contig00049</name>
    <dbReference type="NCBI Taxonomy" id="1181534"/>
    <lineage>
        <taxon>Bacteria</taxon>
        <taxon>environmental samples</taxon>
    </lineage>
</organism>